<dbReference type="PANTHER" id="PTHR35526">
    <property type="entry name" value="ANTI-SIGMA-F FACTOR RSBW-RELATED"/>
    <property type="match status" value="1"/>
</dbReference>
<reference evidence="8 9" key="1">
    <citation type="submission" date="2012-09" db="EMBL/GenBank/DDBJ databases">
        <title>Genome Sequence of Bacillus sp. DW5-4.</title>
        <authorList>
            <person name="Lai Q."/>
            <person name="Liu Y."/>
            <person name="Shao Z."/>
        </authorList>
    </citation>
    <scope>NUCLEOTIDE SEQUENCE [LARGE SCALE GENOMIC DNA]</scope>
    <source>
        <strain evidence="8 9">DW5-4</strain>
    </source>
</reference>
<gene>
    <name evidence="6" type="primary">rsbW</name>
    <name evidence="8" type="ORF">BA70_09045</name>
</gene>
<evidence type="ECO:0000256" key="1">
    <source>
        <dbReference type="ARBA" id="ARBA00022527"/>
    </source>
</evidence>
<dbReference type="OrthoDB" id="9798941at2"/>
<dbReference type="CDD" id="cd16936">
    <property type="entry name" value="HATPase_RsbW-like"/>
    <property type="match status" value="1"/>
</dbReference>
<evidence type="ECO:0000256" key="3">
    <source>
        <dbReference type="ARBA" id="ARBA00022741"/>
    </source>
</evidence>
<dbReference type="HAMAP" id="MF_00638">
    <property type="entry name" value="Anti_sigma_B"/>
    <property type="match status" value="1"/>
</dbReference>
<comment type="catalytic activity">
    <reaction evidence="6">
        <text>L-seryl-[protein] + ATP = O-phospho-L-seryl-[protein] + ADP + H(+)</text>
        <dbReference type="Rhea" id="RHEA:17989"/>
        <dbReference type="Rhea" id="RHEA-COMP:9863"/>
        <dbReference type="Rhea" id="RHEA-COMP:11604"/>
        <dbReference type="ChEBI" id="CHEBI:15378"/>
        <dbReference type="ChEBI" id="CHEBI:29999"/>
        <dbReference type="ChEBI" id="CHEBI:30616"/>
        <dbReference type="ChEBI" id="CHEBI:83421"/>
        <dbReference type="ChEBI" id="CHEBI:456216"/>
        <dbReference type="EC" id="2.7.11.1"/>
    </reaction>
</comment>
<keyword evidence="5 6" id="KW-0067">ATP-binding</keyword>
<proteinExistence type="inferred from homology"/>
<dbReference type="Pfam" id="PF13581">
    <property type="entry name" value="HATPase_c_2"/>
    <property type="match status" value="1"/>
</dbReference>
<dbReference type="Proteomes" id="UP000028091">
    <property type="component" value="Unassembled WGS sequence"/>
</dbReference>
<dbReference type="GO" id="GO:0016989">
    <property type="term" value="F:sigma factor antagonist activity"/>
    <property type="evidence" value="ECO:0007669"/>
    <property type="project" value="InterPro"/>
</dbReference>
<dbReference type="InterPro" id="IPR010193">
    <property type="entry name" value="RsbW"/>
</dbReference>
<comment type="caution">
    <text evidence="8">The sequence shown here is derived from an EMBL/GenBank/DDBJ whole genome shotgun (WGS) entry which is preliminary data.</text>
</comment>
<dbReference type="Gene3D" id="3.30.565.10">
    <property type="entry name" value="Histidine kinase-like ATPase, C-terminal domain"/>
    <property type="match status" value="1"/>
</dbReference>
<evidence type="ECO:0000256" key="6">
    <source>
        <dbReference type="HAMAP-Rule" id="MF_00638"/>
    </source>
</evidence>
<feature type="domain" description="Histidine kinase/HSP90-like ATPase" evidence="7">
    <location>
        <begin position="12"/>
        <end position="143"/>
    </location>
</feature>
<name>A0A081L861_9BACI</name>
<dbReference type="GO" id="GO:0004674">
    <property type="term" value="F:protein serine/threonine kinase activity"/>
    <property type="evidence" value="ECO:0007669"/>
    <property type="project" value="UniProtKB-KW"/>
</dbReference>
<dbReference type="InterPro" id="IPR003594">
    <property type="entry name" value="HATPase_dom"/>
</dbReference>
<evidence type="ECO:0000313" key="9">
    <source>
        <dbReference type="Proteomes" id="UP000028091"/>
    </source>
</evidence>
<evidence type="ECO:0000256" key="5">
    <source>
        <dbReference type="ARBA" id="ARBA00022840"/>
    </source>
</evidence>
<dbReference type="RefSeq" id="WP_034324014.1">
    <property type="nucleotide sequence ID" value="NZ_JAVIKA010000010.1"/>
</dbReference>
<evidence type="ECO:0000256" key="2">
    <source>
        <dbReference type="ARBA" id="ARBA00022679"/>
    </source>
</evidence>
<evidence type="ECO:0000313" key="8">
    <source>
        <dbReference type="EMBL" id="KEP25437.1"/>
    </source>
</evidence>
<dbReference type="AlphaFoldDB" id="A0A081L861"/>
<keyword evidence="2 6" id="KW-0808">Transferase</keyword>
<dbReference type="GO" id="GO:0106310">
    <property type="term" value="F:protein serine kinase activity"/>
    <property type="evidence" value="ECO:0007669"/>
    <property type="project" value="RHEA"/>
</dbReference>
<sequence length="162" mass="17981">MNESVDLIEMKIPAKPEYVGIIRLTLSGVASRMGYAYEEIEDLKIAVSEACTNAVQHAYKGEHGEDGEVAVRFLVYEDRLEIIVADKGGSFDFKQKQEGLGPYTSAHTVDQLAEGGLGLYLMQTLMDEVEVQANSGVTVAMTKFLNRERVDHDTTIQNYETN</sequence>
<evidence type="ECO:0000256" key="4">
    <source>
        <dbReference type="ARBA" id="ARBA00022777"/>
    </source>
</evidence>
<dbReference type="eggNOG" id="COG2172">
    <property type="taxonomic scope" value="Bacteria"/>
</dbReference>
<dbReference type="InterPro" id="IPR036890">
    <property type="entry name" value="HATPase_C_sf"/>
</dbReference>
<dbReference type="NCBIfam" id="TIGR01924">
    <property type="entry name" value="rsbW_low_gc"/>
    <property type="match status" value="1"/>
</dbReference>
<evidence type="ECO:0000259" key="7">
    <source>
        <dbReference type="Pfam" id="PF13581"/>
    </source>
</evidence>
<keyword evidence="4 6" id="KW-0418">Kinase</keyword>
<keyword evidence="1 6" id="KW-0723">Serine/threonine-protein kinase</keyword>
<dbReference type="GO" id="GO:0005524">
    <property type="term" value="F:ATP binding"/>
    <property type="evidence" value="ECO:0007669"/>
    <property type="project" value="UniProtKB-KW"/>
</dbReference>
<dbReference type="NCBIfam" id="NF003144">
    <property type="entry name" value="PRK04069.1"/>
    <property type="match status" value="1"/>
</dbReference>
<organism evidence="8 9">
    <name type="scientific">Bacillus zhangzhouensis</name>
    <dbReference type="NCBI Taxonomy" id="1178540"/>
    <lineage>
        <taxon>Bacteria</taxon>
        <taxon>Bacillati</taxon>
        <taxon>Bacillota</taxon>
        <taxon>Bacilli</taxon>
        <taxon>Bacillales</taxon>
        <taxon>Bacillaceae</taxon>
        <taxon>Bacillus</taxon>
    </lineage>
</organism>
<protein>
    <recommendedName>
        <fullName evidence="6">Serine-protein kinase RsbW</fullName>
        <ecNumber evidence="6">2.7.11.1</ecNumber>
    </recommendedName>
    <alternativeName>
        <fullName evidence="6">Anti-sigma-B factor</fullName>
    </alternativeName>
    <alternativeName>
        <fullName evidence="6">Sigma-B negative effector RsbW</fullName>
    </alternativeName>
</protein>
<dbReference type="PANTHER" id="PTHR35526:SF9">
    <property type="entry name" value="SERINE-PROTEIN KINASE RSBW"/>
    <property type="match status" value="1"/>
</dbReference>
<comment type="similarity">
    <text evidence="6">Belongs to the anti-sigma-factor family.</text>
</comment>
<accession>A0A081L861</accession>
<comment type="catalytic activity">
    <reaction evidence="6">
        <text>L-threonyl-[protein] + ATP = O-phospho-L-threonyl-[protein] + ADP + H(+)</text>
        <dbReference type="Rhea" id="RHEA:46608"/>
        <dbReference type="Rhea" id="RHEA-COMP:11060"/>
        <dbReference type="Rhea" id="RHEA-COMP:11605"/>
        <dbReference type="ChEBI" id="CHEBI:15378"/>
        <dbReference type="ChEBI" id="CHEBI:30013"/>
        <dbReference type="ChEBI" id="CHEBI:30616"/>
        <dbReference type="ChEBI" id="CHEBI:61977"/>
        <dbReference type="ChEBI" id="CHEBI:456216"/>
        <dbReference type="EC" id="2.7.11.1"/>
    </reaction>
</comment>
<dbReference type="SUPFAM" id="SSF55874">
    <property type="entry name" value="ATPase domain of HSP90 chaperone/DNA topoisomerase II/histidine kinase"/>
    <property type="match status" value="1"/>
</dbReference>
<keyword evidence="3 6" id="KW-0547">Nucleotide-binding</keyword>
<dbReference type="InterPro" id="IPR050267">
    <property type="entry name" value="Anti-sigma-factor_SerPK"/>
</dbReference>
<keyword evidence="9" id="KW-1185">Reference proteome</keyword>
<dbReference type="EC" id="2.7.11.1" evidence="6"/>
<comment type="function">
    <text evidence="6">Negative regulator of sigma-B activity. Phosphorylates and inactivates its specific antagonist protein, RsbV. Upon phosphorylation of RsbV, RsbW is released and binds to sigma-B, thereby blocking its ability to form an RNA polymerase holoenzyme (E-sigma-B).</text>
</comment>
<dbReference type="EMBL" id="JOTP01000023">
    <property type="protein sequence ID" value="KEP25437.1"/>
    <property type="molecule type" value="Genomic_DNA"/>
</dbReference>